<dbReference type="Proteomes" id="UP001652628">
    <property type="component" value="Chromosome 3"/>
</dbReference>
<feature type="transmembrane region" description="Helical" evidence="1">
    <location>
        <begin position="156"/>
        <end position="173"/>
    </location>
</feature>
<reference evidence="3" key="1">
    <citation type="submission" date="2025-08" db="UniProtKB">
        <authorList>
            <consortium name="RefSeq"/>
        </authorList>
    </citation>
    <scope>IDENTIFICATION</scope>
</reference>
<dbReference type="PANTHER" id="PTHR12459:SF15">
    <property type="entry name" value="TRANSMEMBRANE PROTEIN 135"/>
    <property type="match status" value="1"/>
</dbReference>
<name>A0AB39ZRC2_DROSZ</name>
<evidence type="ECO:0000313" key="2">
    <source>
        <dbReference type="Proteomes" id="UP001652628"/>
    </source>
</evidence>
<evidence type="ECO:0000313" key="3">
    <source>
        <dbReference type="RefSeq" id="XP_016941523.4"/>
    </source>
</evidence>
<feature type="transmembrane region" description="Helical" evidence="1">
    <location>
        <begin position="319"/>
        <end position="338"/>
    </location>
</feature>
<dbReference type="RefSeq" id="XP_016941523.4">
    <property type="nucleotide sequence ID" value="XM_017086034.4"/>
</dbReference>
<dbReference type="InterPro" id="IPR026749">
    <property type="entry name" value="Tmem135"/>
</dbReference>
<evidence type="ECO:0000256" key="1">
    <source>
        <dbReference type="SAM" id="Phobius"/>
    </source>
</evidence>
<organism evidence="2 3">
    <name type="scientific">Drosophila suzukii</name>
    <name type="common">Spotted-wing drosophila fruit fly</name>
    <dbReference type="NCBI Taxonomy" id="28584"/>
    <lineage>
        <taxon>Eukaryota</taxon>
        <taxon>Metazoa</taxon>
        <taxon>Ecdysozoa</taxon>
        <taxon>Arthropoda</taxon>
        <taxon>Hexapoda</taxon>
        <taxon>Insecta</taxon>
        <taxon>Pterygota</taxon>
        <taxon>Neoptera</taxon>
        <taxon>Endopterygota</taxon>
        <taxon>Diptera</taxon>
        <taxon>Brachycera</taxon>
        <taxon>Muscomorpha</taxon>
        <taxon>Ephydroidea</taxon>
        <taxon>Drosophilidae</taxon>
        <taxon>Drosophila</taxon>
        <taxon>Sophophora</taxon>
    </lineage>
</organism>
<dbReference type="AlphaFoldDB" id="A0AB39ZRC2"/>
<feature type="transmembrane region" description="Helical" evidence="1">
    <location>
        <begin position="103"/>
        <end position="121"/>
    </location>
</feature>
<gene>
    <name evidence="3" type="primary">LOC108018479</name>
</gene>
<keyword evidence="2" id="KW-1185">Reference proteome</keyword>
<proteinExistence type="predicted"/>
<dbReference type="GeneID" id="108018479"/>
<dbReference type="PANTHER" id="PTHR12459">
    <property type="entry name" value="TRANSMEMBRANE PROTEIN 135-RELATED"/>
    <property type="match status" value="1"/>
</dbReference>
<feature type="transmembrane region" description="Helical" evidence="1">
    <location>
        <begin position="238"/>
        <end position="256"/>
    </location>
</feature>
<keyword evidence="1" id="KW-1133">Transmembrane helix</keyword>
<feature type="transmembrane region" description="Helical" evidence="1">
    <location>
        <begin position="75"/>
        <end position="96"/>
    </location>
</feature>
<accession>A0AB39ZRC2</accession>
<keyword evidence="1" id="KW-0812">Transmembrane</keyword>
<keyword evidence="1" id="KW-0472">Membrane</keyword>
<sequence>MAVAPSKLLESPLNRLHCAILHSLPGQSCTEAFFWNLFRNHVSSAKYYSPLLLLPLLMNWRRLSKTFVLSVLKNYLQSFSFAAFINAITFYLMCVSRRFNGRFVFIFIPYLPCWTASQLSWLMPPQVLHFFVTGITPAAIESLLRYFDAGLVHSPLAQTLIFMISSVVVLHYQQTRKYSGFWFIRPTSLAEDHKEDTIFKRMIQGLRELRSYLGIGIVLDLINPIMKRNLKLMRPKMTSFLTGYIGLFKLVQLLPFNNLDVKQLNALASFISGASFALLPNRLTFMCFAVVTAIQVIWQQVCKLKAEKDPILSGMQKIPWSRLLIPCCLAYLVHIFFYHQRHLNEVARSFIDSTCDKNGQRLLDLMSLPDINAIIETANKSPKTSFWF</sequence>
<protein>
    <submittedName>
        <fullName evidence="3">Uncharacterized protein isoform X1</fullName>
    </submittedName>
</protein>
<feature type="transmembrane region" description="Helical" evidence="1">
    <location>
        <begin position="276"/>
        <end position="298"/>
    </location>
</feature>